<reference evidence="2 3" key="1">
    <citation type="journal article" date="2016" name="Microbes Environ.">
        <title>Phylogenetically diverse aerobic anoxygenic phototrophic bacteria isolated from epilithic biofilms in Tama river, Japan.</title>
        <authorList>
            <person name="Hirose S."/>
            <person name="Matsuura K."/>
            <person name="Haruta S."/>
        </authorList>
    </citation>
    <scope>NUCLEOTIDE SEQUENCE [LARGE SCALE GENOMIC DNA]</scope>
    <source>
        <strain evidence="2 3">S08</strain>
    </source>
</reference>
<evidence type="ECO:0008006" key="4">
    <source>
        <dbReference type="Google" id="ProtNLM"/>
    </source>
</evidence>
<evidence type="ECO:0000313" key="3">
    <source>
        <dbReference type="Proteomes" id="UP000831327"/>
    </source>
</evidence>
<accession>A0ABN6P398</accession>
<feature type="chain" id="PRO_5046928963" description="PXPV repeat-containing protein" evidence="1">
    <location>
        <begin position="28"/>
        <end position="136"/>
    </location>
</feature>
<organism evidence="2 3">
    <name type="scientific">Roseomonas fluvialis</name>
    <dbReference type="NCBI Taxonomy" id="1750527"/>
    <lineage>
        <taxon>Bacteria</taxon>
        <taxon>Pseudomonadati</taxon>
        <taxon>Pseudomonadota</taxon>
        <taxon>Alphaproteobacteria</taxon>
        <taxon>Acetobacterales</taxon>
        <taxon>Roseomonadaceae</taxon>
        <taxon>Roseomonas</taxon>
    </lineage>
</organism>
<evidence type="ECO:0000256" key="1">
    <source>
        <dbReference type="SAM" id="SignalP"/>
    </source>
</evidence>
<keyword evidence="3" id="KW-1185">Reference proteome</keyword>
<sequence length="136" mass="14530">MRPVAISAVLLGVVHVTFGAAAMPAAAADLTEGAGVTLVRAGASGFLDVPQTRQSALLPVGEGGEGGRGRWRRGDRGYGYGYGPPPRAYYYAPPPPRYYRPPPPVYYAPPPRAYYYAPPPPVYYAPSPGVSLNFRF</sequence>
<name>A0ABN6P398_9PROT</name>
<dbReference type="EMBL" id="AP025637">
    <property type="protein sequence ID" value="BDG72079.1"/>
    <property type="molecule type" value="Genomic_DNA"/>
</dbReference>
<gene>
    <name evidence="2" type="ORF">Rmf_20080</name>
</gene>
<dbReference type="Proteomes" id="UP000831327">
    <property type="component" value="Chromosome"/>
</dbReference>
<proteinExistence type="predicted"/>
<keyword evidence="1" id="KW-0732">Signal</keyword>
<evidence type="ECO:0000313" key="2">
    <source>
        <dbReference type="EMBL" id="BDG72079.1"/>
    </source>
</evidence>
<protein>
    <recommendedName>
        <fullName evidence="4">PXPV repeat-containing protein</fullName>
    </recommendedName>
</protein>
<feature type="signal peptide" evidence="1">
    <location>
        <begin position="1"/>
        <end position="27"/>
    </location>
</feature>